<keyword evidence="2" id="KW-0560">Oxidoreductase</keyword>
<dbReference type="InterPro" id="IPR002347">
    <property type="entry name" value="SDR_fam"/>
</dbReference>
<dbReference type="InterPro" id="IPR036291">
    <property type="entry name" value="NAD(P)-bd_dom_sf"/>
</dbReference>
<evidence type="ECO:0000313" key="4">
    <source>
        <dbReference type="EMBL" id="WAH36227.1"/>
    </source>
</evidence>
<dbReference type="InterPro" id="IPR020904">
    <property type="entry name" value="Sc_DH/Rdtase_CS"/>
</dbReference>
<keyword evidence="5" id="KW-1185">Reference proteome</keyword>
<evidence type="ECO:0000256" key="3">
    <source>
        <dbReference type="RuleBase" id="RU000363"/>
    </source>
</evidence>
<gene>
    <name evidence="4" type="ORF">NZD86_18590</name>
</gene>
<dbReference type="PROSITE" id="PS00061">
    <property type="entry name" value="ADH_SHORT"/>
    <property type="match status" value="1"/>
</dbReference>
<comment type="similarity">
    <text evidence="1 3">Belongs to the short-chain dehydrogenases/reductases (SDR) family.</text>
</comment>
<dbReference type="RefSeq" id="WP_268043548.1">
    <property type="nucleotide sequence ID" value="NZ_CP104064.1"/>
</dbReference>
<evidence type="ECO:0000256" key="1">
    <source>
        <dbReference type="ARBA" id="ARBA00006484"/>
    </source>
</evidence>
<accession>A0ABY6Z066</accession>
<dbReference type="Proteomes" id="UP001164803">
    <property type="component" value="Chromosome"/>
</dbReference>
<organism evidence="4 5">
    <name type="scientific">Alicyclobacillus dauci</name>
    <dbReference type="NCBI Taxonomy" id="1475485"/>
    <lineage>
        <taxon>Bacteria</taxon>
        <taxon>Bacillati</taxon>
        <taxon>Bacillota</taxon>
        <taxon>Bacilli</taxon>
        <taxon>Bacillales</taxon>
        <taxon>Alicyclobacillaceae</taxon>
        <taxon>Alicyclobacillus</taxon>
    </lineage>
</organism>
<evidence type="ECO:0000256" key="2">
    <source>
        <dbReference type="ARBA" id="ARBA00023002"/>
    </source>
</evidence>
<dbReference type="PANTHER" id="PTHR44196">
    <property type="entry name" value="DEHYDROGENASE/REDUCTASE SDR FAMILY MEMBER 7B"/>
    <property type="match status" value="1"/>
</dbReference>
<evidence type="ECO:0000313" key="5">
    <source>
        <dbReference type="Proteomes" id="UP001164803"/>
    </source>
</evidence>
<dbReference type="EMBL" id="CP104064">
    <property type="protein sequence ID" value="WAH36227.1"/>
    <property type="molecule type" value="Genomic_DNA"/>
</dbReference>
<reference evidence="4" key="1">
    <citation type="submission" date="2022-08" db="EMBL/GenBank/DDBJ databases">
        <title>Alicyclobacillus dauci DSM2870, complete genome.</title>
        <authorList>
            <person name="Wang Q."/>
            <person name="Cai R."/>
            <person name="Wang Z."/>
        </authorList>
    </citation>
    <scope>NUCLEOTIDE SEQUENCE</scope>
    <source>
        <strain evidence="4">DSM 28700</strain>
    </source>
</reference>
<name>A0ABY6Z066_9BACL</name>
<dbReference type="CDD" id="cd05233">
    <property type="entry name" value="SDR_c"/>
    <property type="match status" value="1"/>
</dbReference>
<proteinExistence type="inferred from homology"/>
<dbReference type="Gene3D" id="3.40.50.720">
    <property type="entry name" value="NAD(P)-binding Rossmann-like Domain"/>
    <property type="match status" value="1"/>
</dbReference>
<dbReference type="PRINTS" id="PR00081">
    <property type="entry name" value="GDHRDH"/>
</dbReference>
<dbReference type="PRINTS" id="PR00080">
    <property type="entry name" value="SDRFAMILY"/>
</dbReference>
<dbReference type="Pfam" id="PF00106">
    <property type="entry name" value="adh_short"/>
    <property type="match status" value="1"/>
</dbReference>
<dbReference type="PANTHER" id="PTHR44196:SF1">
    <property type="entry name" value="DEHYDROGENASE_REDUCTASE SDR FAMILY MEMBER 7B"/>
    <property type="match status" value="1"/>
</dbReference>
<dbReference type="SUPFAM" id="SSF51735">
    <property type="entry name" value="NAD(P)-binding Rossmann-fold domains"/>
    <property type="match status" value="1"/>
</dbReference>
<sequence>MSMDQAPVVLITGASQGLGFAIAQCLLREGFMVSLCARTKSTLETAAMQLRQYGTVSAFVGDVADETFQRRWIQSTLSQFGRIDALVNNASTLGITPMPSIVASTTANERHVFDVNVFAPVSLMRLVAPVLAKQRRSLLLGISSDAAVAGYPGWGIYGASKAALDLLHKSLAAETASAGMQVHSVDPGDMDTTMHHDADPGAEGLRDPVEVAELLMPLFVPLLGEKSWPFLTGARLQVQDDALVEVN</sequence>
<protein>
    <submittedName>
        <fullName evidence="4">SDR family oxidoreductase</fullName>
    </submittedName>
</protein>